<evidence type="ECO:0000256" key="2">
    <source>
        <dbReference type="ARBA" id="ARBA00009347"/>
    </source>
</evidence>
<dbReference type="FunFam" id="1.20.140.10:FF:000001">
    <property type="entry name" value="Acyl-CoA dehydrogenase"/>
    <property type="match status" value="1"/>
</dbReference>
<dbReference type="PANTHER" id="PTHR43884:SF25">
    <property type="entry name" value="ACYL-COA DEHYDROGENASE YDBM-RELATED"/>
    <property type="match status" value="1"/>
</dbReference>
<proteinExistence type="inferred from homology"/>
<dbReference type="Pfam" id="PF02771">
    <property type="entry name" value="Acyl-CoA_dh_N"/>
    <property type="match status" value="1"/>
</dbReference>
<dbReference type="Gene3D" id="1.20.140.10">
    <property type="entry name" value="Butyryl-CoA Dehydrogenase, subunit A, domain 3"/>
    <property type="match status" value="1"/>
</dbReference>
<dbReference type="Pfam" id="PF02770">
    <property type="entry name" value="Acyl-CoA_dh_M"/>
    <property type="match status" value="1"/>
</dbReference>
<evidence type="ECO:0000256" key="1">
    <source>
        <dbReference type="ARBA" id="ARBA00001974"/>
    </source>
</evidence>
<keyword evidence="3 6" id="KW-0285">Flavoprotein</keyword>
<comment type="similarity">
    <text evidence="2 6">Belongs to the acyl-CoA dehydrogenase family.</text>
</comment>
<evidence type="ECO:0000313" key="10">
    <source>
        <dbReference type="EMBL" id="PWK56672.1"/>
    </source>
</evidence>
<gene>
    <name evidence="10" type="ORF">C8D95_104346</name>
</gene>
<dbReference type="InterPro" id="IPR013786">
    <property type="entry name" value="AcylCoA_DH/ox_N"/>
</dbReference>
<reference evidence="10 11" key="1">
    <citation type="submission" date="2018-05" db="EMBL/GenBank/DDBJ databases">
        <title>Genomic Encyclopedia of Type Strains, Phase IV (KMG-IV): sequencing the most valuable type-strain genomes for metagenomic binning, comparative biology and taxonomic classification.</title>
        <authorList>
            <person name="Goeker M."/>
        </authorList>
    </citation>
    <scope>NUCLEOTIDE SEQUENCE [LARGE SCALE GENOMIC DNA]</scope>
    <source>
        <strain evidence="10 11">DSM 103371</strain>
    </source>
</reference>
<dbReference type="InterPro" id="IPR006089">
    <property type="entry name" value="Acyl-CoA_DH_CS"/>
</dbReference>
<dbReference type="GO" id="GO:0003995">
    <property type="term" value="F:acyl-CoA dehydrogenase activity"/>
    <property type="evidence" value="ECO:0007669"/>
    <property type="project" value="InterPro"/>
</dbReference>
<feature type="domain" description="Acyl-CoA oxidase/dehydrogenase middle" evidence="8">
    <location>
        <begin position="285"/>
        <end position="385"/>
    </location>
</feature>
<keyword evidence="4 6" id="KW-0274">FAD</keyword>
<evidence type="ECO:0000256" key="5">
    <source>
        <dbReference type="ARBA" id="ARBA00023002"/>
    </source>
</evidence>
<dbReference type="Proteomes" id="UP000245390">
    <property type="component" value="Unassembled WGS sequence"/>
</dbReference>
<dbReference type="InterPro" id="IPR036250">
    <property type="entry name" value="AcylCo_DH-like_C"/>
</dbReference>
<evidence type="ECO:0000259" key="9">
    <source>
        <dbReference type="Pfam" id="PF02771"/>
    </source>
</evidence>
<feature type="domain" description="Acyl-CoA dehydrogenase/oxidase C-terminal" evidence="7">
    <location>
        <begin position="400"/>
        <end position="549"/>
    </location>
</feature>
<evidence type="ECO:0000256" key="4">
    <source>
        <dbReference type="ARBA" id="ARBA00022827"/>
    </source>
</evidence>
<comment type="caution">
    <text evidence="10">The sequence shown here is derived from an EMBL/GenBank/DDBJ whole genome shotgun (WGS) entry which is preliminary data.</text>
</comment>
<keyword evidence="5 6" id="KW-0560">Oxidoreductase</keyword>
<dbReference type="EMBL" id="QGGV01000004">
    <property type="protein sequence ID" value="PWK56672.1"/>
    <property type="molecule type" value="Genomic_DNA"/>
</dbReference>
<dbReference type="InterPro" id="IPR009075">
    <property type="entry name" value="AcylCo_DH/oxidase_C"/>
</dbReference>
<keyword evidence="11" id="KW-1185">Reference proteome</keyword>
<dbReference type="Pfam" id="PF00441">
    <property type="entry name" value="Acyl-CoA_dh_1"/>
    <property type="match status" value="1"/>
</dbReference>
<sequence>MTPAMTDLLDLAASATDAADALLARAVEVVRDRVTTGGRVDPARLDADQTAAHGLAWLATYVEALRQMRAWAERIEKDGKFGEVERTILGIAFGEYLAQIRGGIPMSQGEIVRVADLGLSSEDVALLDTPAVRTLIAEGNTQDARLSLVRLMRERNADITVGATGLDDELEMIREQFRRFSKDRVEPHAHEWHLKDELIPMEVISELADLGVFGLTIPEEHGGLGLSKASMVVVSEELSRGYIGVGSLGTRSEIAAELILCGGTDEQKAKWLPGLASGEILPTAVFTEPNTGSDLGALRTRAKRDGDDWTITGNKTWITHAARTHVMTVLARSVDGTDDYRGLSMFLAEKTPGTDETPFVDEGLSGGEIQVLGYRGMKEYTVNFDGFRVKGENLLGGEEGQGFKQLMQTFESARIQTAARAIGVAQSALDAGLRYAEDRKQFGKPLIEFPRVASKLAMMAVEIMVARQLTYHSAWQKDHGHRCDLEAGMAKLLGARVAWAAADNALQIHGGNGFALEYAISRILCDARILNIFEGAAEIQAQVIARRLLT</sequence>
<dbReference type="Gene3D" id="2.40.110.10">
    <property type="entry name" value="Butyryl-CoA Dehydrogenase, subunit A, domain 2"/>
    <property type="match status" value="1"/>
</dbReference>
<feature type="domain" description="Acyl-CoA dehydrogenase/oxidase N-terminal" evidence="9">
    <location>
        <begin position="168"/>
        <end position="279"/>
    </location>
</feature>
<dbReference type="InterPro" id="IPR009100">
    <property type="entry name" value="AcylCoA_DH/oxidase_NM_dom_sf"/>
</dbReference>
<evidence type="ECO:0000256" key="3">
    <source>
        <dbReference type="ARBA" id="ARBA00022630"/>
    </source>
</evidence>
<dbReference type="InterPro" id="IPR006091">
    <property type="entry name" value="Acyl-CoA_Oxase/DH_mid-dom"/>
</dbReference>
<dbReference type="InterPro" id="IPR046373">
    <property type="entry name" value="Acyl-CoA_Oxase/DH_mid-dom_sf"/>
</dbReference>
<dbReference type="FunFam" id="2.40.110.10:FF:000015">
    <property type="entry name" value="Acyl-CoA dehydrogenase"/>
    <property type="match status" value="1"/>
</dbReference>
<accession>A0A316G7R3</accession>
<dbReference type="SUPFAM" id="SSF56645">
    <property type="entry name" value="Acyl-CoA dehydrogenase NM domain-like"/>
    <property type="match status" value="1"/>
</dbReference>
<evidence type="ECO:0000259" key="8">
    <source>
        <dbReference type="Pfam" id="PF02770"/>
    </source>
</evidence>
<dbReference type="AlphaFoldDB" id="A0A316G7R3"/>
<dbReference type="SUPFAM" id="SSF47203">
    <property type="entry name" value="Acyl-CoA dehydrogenase C-terminal domain-like"/>
    <property type="match status" value="1"/>
</dbReference>
<protein>
    <submittedName>
        <fullName evidence="10">(2S)-methylsuccinyl-CoA dehydrogenase</fullName>
    </submittedName>
</protein>
<comment type="cofactor">
    <cofactor evidence="1 6">
        <name>FAD</name>
        <dbReference type="ChEBI" id="CHEBI:57692"/>
    </cofactor>
</comment>
<dbReference type="Gene3D" id="1.10.540.10">
    <property type="entry name" value="Acyl-CoA dehydrogenase/oxidase, N-terminal domain"/>
    <property type="match status" value="1"/>
</dbReference>
<evidence type="ECO:0000259" key="7">
    <source>
        <dbReference type="Pfam" id="PF00441"/>
    </source>
</evidence>
<dbReference type="InterPro" id="IPR037069">
    <property type="entry name" value="AcylCoA_DH/ox_N_sf"/>
</dbReference>
<dbReference type="PANTHER" id="PTHR43884">
    <property type="entry name" value="ACYL-COA DEHYDROGENASE"/>
    <property type="match status" value="1"/>
</dbReference>
<evidence type="ECO:0000256" key="6">
    <source>
        <dbReference type="RuleBase" id="RU362125"/>
    </source>
</evidence>
<evidence type="ECO:0000313" key="11">
    <source>
        <dbReference type="Proteomes" id="UP000245390"/>
    </source>
</evidence>
<dbReference type="PROSITE" id="PS00073">
    <property type="entry name" value="ACYL_COA_DH_2"/>
    <property type="match status" value="1"/>
</dbReference>
<name>A0A316G7R3_9RHOB</name>
<organism evidence="10 11">
    <name type="scientific">Silicimonas algicola</name>
    <dbReference type="NCBI Taxonomy" id="1826607"/>
    <lineage>
        <taxon>Bacteria</taxon>
        <taxon>Pseudomonadati</taxon>
        <taxon>Pseudomonadota</taxon>
        <taxon>Alphaproteobacteria</taxon>
        <taxon>Rhodobacterales</taxon>
        <taxon>Paracoccaceae</taxon>
    </lineage>
</organism>
<dbReference type="GO" id="GO:0050660">
    <property type="term" value="F:flavin adenine dinucleotide binding"/>
    <property type="evidence" value="ECO:0007669"/>
    <property type="project" value="InterPro"/>
</dbReference>